<sequence length="95" mass="10723">MGKKSRLANHLPALVELRDMPGTRVMFWVVNACPYCGEQHLHLAGNLRAADPGDTLGEQAAPCDPEKVYELTLPPRPKKKKGKRGRRTDWSDEDW</sequence>
<reference evidence="2 3" key="1">
    <citation type="submission" date="2018-09" db="EMBL/GenBank/DDBJ databases">
        <authorList>
            <person name="Zhu H."/>
        </authorList>
    </citation>
    <scope>NUCLEOTIDE SEQUENCE [LARGE SCALE GENOMIC DNA]</scope>
    <source>
        <strain evidence="2 3">K2S05-167</strain>
    </source>
</reference>
<dbReference type="AlphaFoldDB" id="A0A418VBA7"/>
<dbReference type="EMBL" id="QYUJ01000014">
    <property type="protein sequence ID" value="RJF73431.1"/>
    <property type="molecule type" value="Genomic_DNA"/>
</dbReference>
<organism evidence="2 3">
    <name type="scientific">Deinococcus cavernae</name>
    <dbReference type="NCBI Taxonomy" id="2320857"/>
    <lineage>
        <taxon>Bacteria</taxon>
        <taxon>Thermotogati</taxon>
        <taxon>Deinococcota</taxon>
        <taxon>Deinococci</taxon>
        <taxon>Deinococcales</taxon>
        <taxon>Deinococcaceae</taxon>
        <taxon>Deinococcus</taxon>
    </lineage>
</organism>
<accession>A0A418VBA7</accession>
<feature type="region of interest" description="Disordered" evidence="1">
    <location>
        <begin position="51"/>
        <end position="95"/>
    </location>
</feature>
<keyword evidence="3" id="KW-1185">Reference proteome</keyword>
<dbReference type="Proteomes" id="UP000286287">
    <property type="component" value="Unassembled WGS sequence"/>
</dbReference>
<evidence type="ECO:0000313" key="2">
    <source>
        <dbReference type="EMBL" id="RJF73431.1"/>
    </source>
</evidence>
<evidence type="ECO:0000256" key="1">
    <source>
        <dbReference type="SAM" id="MobiDB-lite"/>
    </source>
</evidence>
<protein>
    <submittedName>
        <fullName evidence="2">Uncharacterized protein</fullName>
    </submittedName>
</protein>
<dbReference type="RefSeq" id="WP_119766164.1">
    <property type="nucleotide sequence ID" value="NZ_QYUJ01000014.1"/>
</dbReference>
<evidence type="ECO:0000313" key="3">
    <source>
        <dbReference type="Proteomes" id="UP000286287"/>
    </source>
</evidence>
<feature type="compositionally biased region" description="Basic residues" evidence="1">
    <location>
        <begin position="76"/>
        <end position="86"/>
    </location>
</feature>
<comment type="caution">
    <text evidence="2">The sequence shown here is derived from an EMBL/GenBank/DDBJ whole genome shotgun (WGS) entry which is preliminary data.</text>
</comment>
<name>A0A418VBA7_9DEIO</name>
<proteinExistence type="predicted"/>
<gene>
    <name evidence="2" type="ORF">D3875_19675</name>
</gene>
<dbReference type="OrthoDB" id="69023at2"/>